<dbReference type="CDD" id="cd16444">
    <property type="entry name" value="LipB"/>
    <property type="match status" value="1"/>
</dbReference>
<sequence length="216" mass="24323">MNLLELGLLDFSNSLAIQERCLKKLEEDRQETLIILEHPKTITLGRNSQDSDLKQSALSLKENNIEVLKIKRGGRATCHMPGQLVIYPIMKVIGRSGGLKQFVYDLEEVLIETLKHYNIQGKRKQNSAGIWLENGKKIAFIGLGLKKGLSYHGCSLNVENSFELFEAIIPCADPNAKLTSISYEAGKNISVDEVKEVYKAKFNTVFKTHFNITKNK</sequence>
<dbReference type="Pfam" id="PF21948">
    <property type="entry name" value="LplA-B_cat"/>
    <property type="match status" value="1"/>
</dbReference>
<evidence type="ECO:0000256" key="1">
    <source>
        <dbReference type="ARBA" id="ARBA00004821"/>
    </source>
</evidence>
<feature type="domain" description="BPL/LPL catalytic" evidence="9">
    <location>
        <begin position="27"/>
        <end position="210"/>
    </location>
</feature>
<dbReference type="GO" id="GO:0033819">
    <property type="term" value="F:lipoyl(octanoyl) transferase activity"/>
    <property type="evidence" value="ECO:0007669"/>
    <property type="project" value="UniProtKB-EC"/>
</dbReference>
<dbReference type="UniPathway" id="UPA00538">
    <property type="reaction ID" value="UER00592"/>
</dbReference>
<name>A0A1M7RTN6_9BACT</name>
<dbReference type="PIRSF" id="PIRSF016262">
    <property type="entry name" value="LPLase"/>
    <property type="match status" value="1"/>
</dbReference>
<feature type="binding site" evidence="5">
    <location>
        <begin position="153"/>
        <end position="155"/>
    </location>
    <ligand>
        <name>substrate</name>
    </ligand>
</feature>
<comment type="miscellaneous">
    <text evidence="5">In the reaction, the free carboxyl group of octanoic acid is attached via an amide linkage to the epsilon-amino group of a specific lysine residue of lipoyl domains of lipoate-dependent enzymes.</text>
</comment>
<dbReference type="PANTHER" id="PTHR10993:SF7">
    <property type="entry name" value="LIPOYLTRANSFERASE 2, MITOCHONDRIAL-RELATED"/>
    <property type="match status" value="1"/>
</dbReference>
<keyword evidence="5" id="KW-0963">Cytoplasm</keyword>
<comment type="similarity">
    <text evidence="5 6">Belongs to the LipB family.</text>
</comment>
<feature type="site" description="Lowers pKa of active site Cys" evidence="5 8">
    <location>
        <position position="137"/>
    </location>
</feature>
<dbReference type="AlphaFoldDB" id="A0A1M7RTN6"/>
<dbReference type="STRING" id="1121455.SAMN02745728_00140"/>
<evidence type="ECO:0000256" key="5">
    <source>
        <dbReference type="HAMAP-Rule" id="MF_00013"/>
    </source>
</evidence>
<comment type="function">
    <text evidence="4 5 6">Catalyzes the transfer of endogenously produced octanoic acid from octanoyl-acyl-carrier-protein onto the lipoyl domains of lipoate-dependent enzymes. Lipoyl-ACP can also act as a substrate although octanoyl-ACP is likely to be the physiological substrate.</text>
</comment>
<dbReference type="OrthoDB" id="9787061at2"/>
<dbReference type="PROSITE" id="PS01313">
    <property type="entry name" value="LIPB"/>
    <property type="match status" value="1"/>
</dbReference>
<dbReference type="PANTHER" id="PTHR10993">
    <property type="entry name" value="OCTANOYLTRANSFERASE"/>
    <property type="match status" value="1"/>
</dbReference>
<evidence type="ECO:0000256" key="8">
    <source>
        <dbReference type="PIRSR" id="PIRSR016262-3"/>
    </source>
</evidence>
<evidence type="ECO:0000313" key="11">
    <source>
        <dbReference type="Proteomes" id="UP000186469"/>
    </source>
</evidence>
<evidence type="ECO:0000256" key="3">
    <source>
        <dbReference type="ARBA" id="ARBA00023315"/>
    </source>
</evidence>
<evidence type="ECO:0000256" key="2">
    <source>
        <dbReference type="ARBA" id="ARBA00022679"/>
    </source>
</evidence>
<dbReference type="PROSITE" id="PS51733">
    <property type="entry name" value="BPL_LPL_CATALYTIC"/>
    <property type="match status" value="1"/>
</dbReference>
<dbReference type="SUPFAM" id="SSF55681">
    <property type="entry name" value="Class II aaRS and biotin synthetases"/>
    <property type="match status" value="1"/>
</dbReference>
<dbReference type="EMBL" id="FRDI01000002">
    <property type="protein sequence ID" value="SHN49496.1"/>
    <property type="molecule type" value="Genomic_DNA"/>
</dbReference>
<dbReference type="RefSeq" id="WP_072695479.1">
    <property type="nucleotide sequence ID" value="NZ_FRDI01000002.1"/>
</dbReference>
<feature type="active site" description="Acyl-thioester intermediate" evidence="5 7">
    <location>
        <position position="171"/>
    </location>
</feature>
<dbReference type="GO" id="GO:0009249">
    <property type="term" value="P:protein lipoylation"/>
    <property type="evidence" value="ECO:0007669"/>
    <property type="project" value="InterPro"/>
</dbReference>
<dbReference type="Proteomes" id="UP000186469">
    <property type="component" value="Unassembled WGS sequence"/>
</dbReference>
<dbReference type="InterPro" id="IPR000544">
    <property type="entry name" value="Octanoyltransferase"/>
</dbReference>
<comment type="subcellular location">
    <subcellularLocation>
        <location evidence="5">Cytoplasm</location>
    </subcellularLocation>
</comment>
<evidence type="ECO:0000256" key="6">
    <source>
        <dbReference type="PIRNR" id="PIRNR016262"/>
    </source>
</evidence>
<comment type="caution">
    <text evidence="5">Lacks conserved residue(s) required for the propagation of feature annotation.</text>
</comment>
<evidence type="ECO:0000256" key="7">
    <source>
        <dbReference type="PIRSR" id="PIRSR016262-1"/>
    </source>
</evidence>
<gene>
    <name evidence="5" type="primary">lipB</name>
    <name evidence="10" type="ORF">SAMN02745728_00140</name>
</gene>
<evidence type="ECO:0000256" key="4">
    <source>
        <dbReference type="ARBA" id="ARBA00024732"/>
    </source>
</evidence>
<comment type="catalytic activity">
    <reaction evidence="5 6">
        <text>octanoyl-[ACP] + L-lysyl-[protein] = N(6)-octanoyl-L-lysyl-[protein] + holo-[ACP] + H(+)</text>
        <dbReference type="Rhea" id="RHEA:17665"/>
        <dbReference type="Rhea" id="RHEA-COMP:9636"/>
        <dbReference type="Rhea" id="RHEA-COMP:9685"/>
        <dbReference type="Rhea" id="RHEA-COMP:9752"/>
        <dbReference type="Rhea" id="RHEA-COMP:9928"/>
        <dbReference type="ChEBI" id="CHEBI:15378"/>
        <dbReference type="ChEBI" id="CHEBI:29969"/>
        <dbReference type="ChEBI" id="CHEBI:64479"/>
        <dbReference type="ChEBI" id="CHEBI:78463"/>
        <dbReference type="ChEBI" id="CHEBI:78809"/>
        <dbReference type="EC" id="2.3.1.181"/>
    </reaction>
</comment>
<dbReference type="InterPro" id="IPR020605">
    <property type="entry name" value="Octanoyltransferase_CS"/>
</dbReference>
<dbReference type="NCBIfam" id="TIGR00214">
    <property type="entry name" value="lipB"/>
    <property type="match status" value="1"/>
</dbReference>
<comment type="pathway">
    <text evidence="1 5 6">Protein modification; protein lipoylation via endogenous pathway; protein N(6)-(lipoyl)lysine from octanoyl-[acyl-carrier-protein]: step 1/2.</text>
</comment>
<organism evidence="10 11">
    <name type="scientific">Desulfovibrio litoralis DSM 11393</name>
    <dbReference type="NCBI Taxonomy" id="1121455"/>
    <lineage>
        <taxon>Bacteria</taxon>
        <taxon>Pseudomonadati</taxon>
        <taxon>Thermodesulfobacteriota</taxon>
        <taxon>Desulfovibrionia</taxon>
        <taxon>Desulfovibrionales</taxon>
        <taxon>Desulfovibrionaceae</taxon>
        <taxon>Desulfovibrio</taxon>
    </lineage>
</organism>
<keyword evidence="2 5" id="KW-0808">Transferase</keyword>
<dbReference type="InterPro" id="IPR045864">
    <property type="entry name" value="aa-tRNA-synth_II/BPL/LPL"/>
</dbReference>
<evidence type="ECO:0000259" key="9">
    <source>
        <dbReference type="PROSITE" id="PS51733"/>
    </source>
</evidence>
<keyword evidence="3 5" id="KW-0012">Acyltransferase</keyword>
<accession>A0A1M7RTN6</accession>
<dbReference type="HAMAP" id="MF_00013">
    <property type="entry name" value="LipB"/>
    <property type="match status" value="1"/>
</dbReference>
<dbReference type="GO" id="GO:0005737">
    <property type="term" value="C:cytoplasm"/>
    <property type="evidence" value="ECO:0007669"/>
    <property type="project" value="UniProtKB-SubCell"/>
</dbReference>
<dbReference type="EC" id="2.3.1.181" evidence="5 6"/>
<reference evidence="10 11" key="1">
    <citation type="submission" date="2016-12" db="EMBL/GenBank/DDBJ databases">
        <authorList>
            <person name="Song W.-J."/>
            <person name="Kurnit D.M."/>
        </authorList>
    </citation>
    <scope>NUCLEOTIDE SEQUENCE [LARGE SCALE GENOMIC DNA]</scope>
    <source>
        <strain evidence="10 11">DSM 11393</strain>
    </source>
</reference>
<dbReference type="Gene3D" id="3.30.930.10">
    <property type="entry name" value="Bira Bifunctional Protein, Domain 2"/>
    <property type="match status" value="1"/>
</dbReference>
<proteinExistence type="inferred from homology"/>
<protein>
    <recommendedName>
        <fullName evidence="5 6">Octanoyltransferase</fullName>
        <ecNumber evidence="5 6">2.3.1.181</ecNumber>
    </recommendedName>
    <alternativeName>
        <fullName evidence="5">Lipoate-protein ligase B</fullName>
    </alternativeName>
    <alternativeName>
        <fullName evidence="5">Lipoyl/octanoyl transferase</fullName>
    </alternativeName>
    <alternativeName>
        <fullName evidence="5">Octanoyl-[acyl-carrier-protein]-protein N-octanoyltransferase</fullName>
    </alternativeName>
</protein>
<dbReference type="InterPro" id="IPR004143">
    <property type="entry name" value="BPL_LPL_catalytic"/>
</dbReference>
<keyword evidence="11" id="KW-1185">Reference proteome</keyword>
<feature type="binding site" evidence="5">
    <location>
        <begin position="72"/>
        <end position="79"/>
    </location>
    <ligand>
        <name>substrate</name>
    </ligand>
</feature>
<evidence type="ECO:0000313" key="10">
    <source>
        <dbReference type="EMBL" id="SHN49496.1"/>
    </source>
</evidence>